<dbReference type="SMR" id="A0A8T3BEY2"/>
<dbReference type="PANTHER" id="PTHR47942">
    <property type="entry name" value="TETRATRICOPEPTIDE REPEAT (TPR)-LIKE SUPERFAMILY PROTEIN-RELATED"/>
    <property type="match status" value="1"/>
</dbReference>
<feature type="repeat" description="PPR" evidence="2">
    <location>
        <begin position="147"/>
        <end position="181"/>
    </location>
</feature>
<dbReference type="InterPro" id="IPR011990">
    <property type="entry name" value="TPR-like_helical_dom_sf"/>
</dbReference>
<dbReference type="SUPFAM" id="SSF48452">
    <property type="entry name" value="TPR-like"/>
    <property type="match status" value="1"/>
</dbReference>
<dbReference type="PANTHER" id="PTHR47942:SF22">
    <property type="entry name" value="OS04G0643700 PROTEIN"/>
    <property type="match status" value="1"/>
</dbReference>
<evidence type="ECO:0000313" key="4">
    <source>
        <dbReference type="Proteomes" id="UP000829196"/>
    </source>
</evidence>
<feature type="repeat" description="PPR" evidence="2">
    <location>
        <begin position="392"/>
        <end position="426"/>
    </location>
</feature>
<accession>A0A8T3BEY2</accession>
<sequence>MDAISKRSIYMFLGVTKMAIRTLCPRSLLRTLSFGLHSVAAADEPTITAIVNDLCRVLSDFRSPHHDLESALCPFSSSVSPAVAEQVLKRCRHLPSPSHRFFIWSSSLPSFLHTPTSHFVLLDLLASNRLFPLAWTVISDFHPHFCHSNSFRLLFQAYSRASLPHDAIRAFRRMPDLGLQPTIDDLHHLISSLCHQGLVIPAQEFFHECKAEFCITQKTYTLLMNGWASVRKPKNAQHLFDEMLQQRLPVDVSAYNSLMAAFCRGGELDEAHKRFQEMRTLHSLEPNAGSYAVFIRAYCEAKDVNSAMRVIEHMKMHDQTPNVFTYNAIIKLLCEKEKAEEAYQLLDEMIERGAKPDTWSYNAILALHCKIQEVNKALRLLSRMDRDSCLPDRHTYNMLLKMLIGIGRFDRVIEVWESMEKRGFFPSASSYAVMVHGLCMKKGKIEEACRYFEMMVDEGIPPYPSTCEVLRRELKRLGLGRRIEVVVGKMKRSTSCSIQELSNAMDASQIVEGHT</sequence>
<dbReference type="Pfam" id="PF13041">
    <property type="entry name" value="PPR_2"/>
    <property type="match status" value="3"/>
</dbReference>
<dbReference type="NCBIfam" id="TIGR00756">
    <property type="entry name" value="PPR"/>
    <property type="match status" value="6"/>
</dbReference>
<keyword evidence="4" id="KW-1185">Reference proteome</keyword>
<protein>
    <recommendedName>
        <fullName evidence="5">Pentatricopeptide repeat-containing protein</fullName>
    </recommendedName>
</protein>
<organism evidence="3 4">
    <name type="scientific">Dendrobium nobile</name>
    <name type="common">Orchid</name>
    <dbReference type="NCBI Taxonomy" id="94219"/>
    <lineage>
        <taxon>Eukaryota</taxon>
        <taxon>Viridiplantae</taxon>
        <taxon>Streptophyta</taxon>
        <taxon>Embryophyta</taxon>
        <taxon>Tracheophyta</taxon>
        <taxon>Spermatophyta</taxon>
        <taxon>Magnoliopsida</taxon>
        <taxon>Liliopsida</taxon>
        <taxon>Asparagales</taxon>
        <taxon>Orchidaceae</taxon>
        <taxon>Epidendroideae</taxon>
        <taxon>Malaxideae</taxon>
        <taxon>Dendrobiinae</taxon>
        <taxon>Dendrobium</taxon>
    </lineage>
</organism>
<feature type="repeat" description="PPR" evidence="2">
    <location>
        <begin position="322"/>
        <end position="356"/>
    </location>
</feature>
<dbReference type="InterPro" id="IPR002885">
    <property type="entry name" value="PPR_rpt"/>
</dbReference>
<dbReference type="InterPro" id="IPR051222">
    <property type="entry name" value="PPR/CCM1_RNA-binding"/>
</dbReference>
<dbReference type="Pfam" id="PF01535">
    <property type="entry name" value="PPR"/>
    <property type="match status" value="2"/>
</dbReference>
<dbReference type="PROSITE" id="PS51375">
    <property type="entry name" value="PPR"/>
    <property type="match status" value="8"/>
</dbReference>
<keyword evidence="1" id="KW-0677">Repeat</keyword>
<feature type="repeat" description="PPR" evidence="2">
    <location>
        <begin position="287"/>
        <end position="321"/>
    </location>
</feature>
<dbReference type="AlphaFoldDB" id="A0A8T3BEY2"/>
<name>A0A8T3BEY2_DENNO</name>
<gene>
    <name evidence="3" type="ORF">KFK09_012252</name>
</gene>
<comment type="caution">
    <text evidence="3">The sequence shown here is derived from an EMBL/GenBank/DDBJ whole genome shotgun (WGS) entry which is preliminary data.</text>
</comment>
<dbReference type="EMBL" id="JAGYWB010000009">
    <property type="protein sequence ID" value="KAI0511622.1"/>
    <property type="molecule type" value="Genomic_DNA"/>
</dbReference>
<evidence type="ECO:0000313" key="3">
    <source>
        <dbReference type="EMBL" id="KAI0511622.1"/>
    </source>
</evidence>
<feature type="repeat" description="PPR" evidence="2">
    <location>
        <begin position="357"/>
        <end position="391"/>
    </location>
</feature>
<evidence type="ECO:0000256" key="2">
    <source>
        <dbReference type="PROSITE-ProRule" id="PRU00708"/>
    </source>
</evidence>
<evidence type="ECO:0008006" key="5">
    <source>
        <dbReference type="Google" id="ProtNLM"/>
    </source>
</evidence>
<proteinExistence type="predicted"/>
<feature type="repeat" description="PPR" evidence="2">
    <location>
        <begin position="427"/>
        <end position="462"/>
    </location>
</feature>
<reference evidence="3" key="1">
    <citation type="journal article" date="2022" name="Front. Genet.">
        <title>Chromosome-Scale Assembly of the Dendrobium nobile Genome Provides Insights Into the Molecular Mechanism of the Biosynthesis of the Medicinal Active Ingredient of Dendrobium.</title>
        <authorList>
            <person name="Xu Q."/>
            <person name="Niu S.-C."/>
            <person name="Li K.-L."/>
            <person name="Zheng P.-J."/>
            <person name="Zhang X.-J."/>
            <person name="Jia Y."/>
            <person name="Liu Y."/>
            <person name="Niu Y.-X."/>
            <person name="Yu L.-H."/>
            <person name="Chen D.-F."/>
            <person name="Zhang G.-Q."/>
        </authorList>
    </citation>
    <scope>NUCLEOTIDE SEQUENCE</scope>
    <source>
        <tissue evidence="3">Leaf</tissue>
    </source>
</reference>
<feature type="repeat" description="PPR" evidence="2">
    <location>
        <begin position="216"/>
        <end position="250"/>
    </location>
</feature>
<dbReference type="OrthoDB" id="185373at2759"/>
<evidence type="ECO:0000256" key="1">
    <source>
        <dbReference type="ARBA" id="ARBA00022737"/>
    </source>
</evidence>
<dbReference type="Gene3D" id="1.25.40.10">
    <property type="entry name" value="Tetratricopeptide repeat domain"/>
    <property type="match status" value="4"/>
</dbReference>
<feature type="repeat" description="PPR" evidence="2">
    <location>
        <begin position="251"/>
        <end position="281"/>
    </location>
</feature>
<dbReference type="Proteomes" id="UP000829196">
    <property type="component" value="Unassembled WGS sequence"/>
</dbReference>